<proteinExistence type="inferred from homology"/>
<keyword evidence="5" id="KW-0472">Membrane</keyword>
<dbReference type="Pfam" id="PF02181">
    <property type="entry name" value="FH2"/>
    <property type="match status" value="1"/>
</dbReference>
<evidence type="ECO:0000313" key="7">
    <source>
        <dbReference type="EMBL" id="NUU84974.1"/>
    </source>
</evidence>
<feature type="region of interest" description="Disordered" evidence="4">
    <location>
        <begin position="563"/>
        <end position="587"/>
    </location>
</feature>
<dbReference type="PROSITE" id="PS51444">
    <property type="entry name" value="FH2"/>
    <property type="match status" value="1"/>
</dbReference>
<dbReference type="InterPro" id="IPR042201">
    <property type="entry name" value="FH2_Formin_sf"/>
</dbReference>
<evidence type="ECO:0000256" key="4">
    <source>
        <dbReference type="SAM" id="MobiDB-lite"/>
    </source>
</evidence>
<feature type="region of interest" description="Disordered" evidence="4">
    <location>
        <begin position="1"/>
        <end position="56"/>
    </location>
</feature>
<feature type="coiled-coil region" evidence="3">
    <location>
        <begin position="456"/>
        <end position="483"/>
    </location>
</feature>
<dbReference type="InterPro" id="IPR015425">
    <property type="entry name" value="FH2_Formin"/>
</dbReference>
<dbReference type="SMART" id="SM00498">
    <property type="entry name" value="FH2"/>
    <property type="match status" value="1"/>
</dbReference>
<evidence type="ECO:0000256" key="2">
    <source>
        <dbReference type="RuleBase" id="RU361260"/>
    </source>
</evidence>
<feature type="domain" description="FH2" evidence="6">
    <location>
        <begin position="177"/>
        <end position="575"/>
    </location>
</feature>
<feature type="transmembrane region" description="Helical" evidence="5">
    <location>
        <begin position="192"/>
        <end position="211"/>
    </location>
</feature>
<dbReference type="AlphaFoldDB" id="A0A6M2EI70"/>
<dbReference type="Gene3D" id="1.20.58.2220">
    <property type="entry name" value="Formin, FH2 domain"/>
    <property type="match status" value="1"/>
</dbReference>
<dbReference type="PANTHER" id="PTHR45733:SF10">
    <property type="entry name" value="FORMIN-LIKE PROTEIN 15A-RELATED"/>
    <property type="match status" value="1"/>
</dbReference>
<evidence type="ECO:0000256" key="5">
    <source>
        <dbReference type="SAM" id="Phobius"/>
    </source>
</evidence>
<dbReference type="PANTHER" id="PTHR45733">
    <property type="entry name" value="FORMIN-J"/>
    <property type="match status" value="1"/>
</dbReference>
<name>A0A6M2EI70_9ROSI</name>
<accession>A0A6M2EI70</accession>
<feature type="region of interest" description="Disordered" evidence="4">
    <location>
        <begin position="79"/>
        <end position="100"/>
    </location>
</feature>
<dbReference type="InterPro" id="IPR051144">
    <property type="entry name" value="Formin_homology_domain"/>
</dbReference>
<evidence type="ECO:0000259" key="6">
    <source>
        <dbReference type="PROSITE" id="PS51444"/>
    </source>
</evidence>
<keyword evidence="3" id="KW-0175">Coiled coil</keyword>
<keyword evidence="5" id="KW-0812">Transmembrane</keyword>
<evidence type="ECO:0000256" key="3">
    <source>
        <dbReference type="SAM" id="Coils"/>
    </source>
</evidence>
<dbReference type="EMBL" id="GILB01004641">
    <property type="protein sequence ID" value="NUU84974.1"/>
    <property type="molecule type" value="Transcribed_RNA"/>
</dbReference>
<dbReference type="SUPFAM" id="SSF101447">
    <property type="entry name" value="Formin homology 2 domain (FH2 domain)"/>
    <property type="match status" value="1"/>
</dbReference>
<sequence length="587" mass="64926">MCSSTTTSSSSRAWSSSSTTTSSGETPASPATSGAWSPASPTTSGAWSPASPASSYGSWSPTSPASYGSWSQPASSSSTRCSCSWPSSTTRTSGQCSSSTSRQCQRSTFRKRAWAFTSFRDGDICYSTQTIFLKAFALEQGNKSNTRKLMGRAAKAWRAPNVLQLLLPIEFSFRVTNTLFSHTFLNLYMPHYLRLCIIFSVFFLYGVASLYHSAPEFDVSELESLFSATVPKPADLGKAGGRRKSVGSKTDKVNLVDLRRANNTEIMLTKVKMPLSDMMAAVLAMDDSILDVDQVENLIKFCPTKEEMELLKGYTGDKEKLGKCEQYFLELMKVPRVESKLRVFSFKIQFGSQISEFKKSLNTVNSACDEVRNSLKLKDILKKILYLGNTLNQGTARGSAIGFKLDSLLKLTDTRASNNKMTLMHYLCKVLAAKSPMLLDFHLDLVSLETASKIQLKSLAEEMQAIIKGLEKVKKELAASENDGPVSEVFRKTLKEFISVAETEVASVTSFYAVVGRNADALALYFGEDPARCPFEQVTATLLNFVRLFRKAHEENLKQAELERKKAEKEAEMEKARGINLTKKNME</sequence>
<keyword evidence="5" id="KW-1133">Transmembrane helix</keyword>
<feature type="compositionally biased region" description="Basic and acidic residues" evidence="4">
    <location>
        <begin position="563"/>
        <end position="577"/>
    </location>
</feature>
<evidence type="ECO:0000256" key="1">
    <source>
        <dbReference type="ARBA" id="ARBA00006468"/>
    </source>
</evidence>
<comment type="similarity">
    <text evidence="1">Belongs to the formin-like family. Class-II subfamily.</text>
</comment>
<organism evidence="7">
    <name type="scientific">Populus davidiana</name>
    <dbReference type="NCBI Taxonomy" id="266767"/>
    <lineage>
        <taxon>Eukaryota</taxon>
        <taxon>Viridiplantae</taxon>
        <taxon>Streptophyta</taxon>
        <taxon>Embryophyta</taxon>
        <taxon>Tracheophyta</taxon>
        <taxon>Spermatophyta</taxon>
        <taxon>Magnoliopsida</taxon>
        <taxon>eudicotyledons</taxon>
        <taxon>Gunneridae</taxon>
        <taxon>Pentapetalae</taxon>
        <taxon>rosids</taxon>
        <taxon>fabids</taxon>
        <taxon>Malpighiales</taxon>
        <taxon>Salicaceae</taxon>
        <taxon>Saliceae</taxon>
        <taxon>Populus</taxon>
    </lineage>
</organism>
<protein>
    <recommendedName>
        <fullName evidence="2">Formin-like protein</fullName>
    </recommendedName>
</protein>
<reference evidence="7" key="1">
    <citation type="submission" date="2020-03" db="EMBL/GenBank/DDBJ databases">
        <authorList>
            <person name="Zhang R."/>
        </authorList>
    </citation>
    <scope>NUCLEOTIDE SEQUENCE</scope>
</reference>